<reference evidence="3" key="1">
    <citation type="journal article" date="2014" name="Int. J. Syst. Evol. Microbiol.">
        <title>Complete genome sequence of Corynebacterium casei LMG S-19264T (=DSM 44701T), isolated from a smear-ripened cheese.</title>
        <authorList>
            <consortium name="US DOE Joint Genome Institute (JGI-PGF)"/>
            <person name="Walter F."/>
            <person name="Albersmeier A."/>
            <person name="Kalinowski J."/>
            <person name="Ruckert C."/>
        </authorList>
    </citation>
    <scope>NUCLEOTIDE SEQUENCE</scope>
    <source>
        <strain evidence="3">CGMCC 1.15290</strain>
    </source>
</reference>
<proteinExistence type="predicted"/>
<dbReference type="GO" id="GO:0016788">
    <property type="term" value="F:hydrolase activity, acting on ester bonds"/>
    <property type="evidence" value="ECO:0007669"/>
    <property type="project" value="UniProtKB-ARBA"/>
</dbReference>
<dbReference type="Gene3D" id="3.40.50.1110">
    <property type="entry name" value="SGNH hydrolase"/>
    <property type="match status" value="1"/>
</dbReference>
<keyword evidence="1" id="KW-0732">Signal</keyword>
<gene>
    <name evidence="3" type="ORF">GCM10011379_48660</name>
</gene>
<dbReference type="Gene3D" id="2.60.120.260">
    <property type="entry name" value="Galactose-binding domain-like"/>
    <property type="match status" value="1"/>
</dbReference>
<protein>
    <recommendedName>
        <fullName evidence="2">SGNH hydrolase-type esterase domain-containing protein</fullName>
    </recommendedName>
</protein>
<evidence type="ECO:0000313" key="4">
    <source>
        <dbReference type="Proteomes" id="UP000627292"/>
    </source>
</evidence>
<evidence type="ECO:0000256" key="1">
    <source>
        <dbReference type="SAM" id="SignalP"/>
    </source>
</evidence>
<name>A0A917MYF3_9BACT</name>
<organism evidence="3 4">
    <name type="scientific">Filimonas zeae</name>
    <dbReference type="NCBI Taxonomy" id="1737353"/>
    <lineage>
        <taxon>Bacteria</taxon>
        <taxon>Pseudomonadati</taxon>
        <taxon>Bacteroidota</taxon>
        <taxon>Chitinophagia</taxon>
        <taxon>Chitinophagales</taxon>
        <taxon>Chitinophagaceae</taxon>
        <taxon>Filimonas</taxon>
    </lineage>
</organism>
<evidence type="ECO:0000259" key="2">
    <source>
        <dbReference type="Pfam" id="PF13472"/>
    </source>
</evidence>
<dbReference type="PANTHER" id="PTHR34407">
    <property type="entry name" value="EXPRESSED PROTEIN"/>
    <property type="match status" value="1"/>
</dbReference>
<sequence length="401" mass="44463">MIKMKYWLLVLFVLCGGLAGAQAPHSTLPKADFVTLRKGLPHFAYSVYNQHKATVAFVGGSITFNPGWRDELCAWLKQQYADVQFTFVTAAIPSLGSVAHVFRLQQDLLEKANPDLVFVETAVNDRGNGTDSITQVRALDGIVRQIKLKNRRTDVVLMAFADPDKTGDYNKGVVPVEIANHEVVAAHYQSPSINLGKEVRDRIANNELNWDRDFKDIHPAEYGQHLYFTTIQYLLQQCFATAPSTKERAAAKLPAAMNKATFQKGHYYALSNARTDSGWVYHKDWAPQDGLSTREGYVHVPVLASEKPGAQMHLPFTGTAVGIAVIAGGDAGTISYAIDNAAFRDLDLYTVHSSWLHLPCYWLLAGDLKKGKHTLHIRISQQSNKNSKGHACRIARFLVNG</sequence>
<dbReference type="InterPro" id="IPR013830">
    <property type="entry name" value="SGNH_hydro"/>
</dbReference>
<dbReference type="EMBL" id="BMIB01000005">
    <property type="protein sequence ID" value="GGH79380.1"/>
    <property type="molecule type" value="Genomic_DNA"/>
</dbReference>
<comment type="caution">
    <text evidence="3">The sequence shown here is derived from an EMBL/GenBank/DDBJ whole genome shotgun (WGS) entry which is preliminary data.</text>
</comment>
<evidence type="ECO:0000313" key="3">
    <source>
        <dbReference type="EMBL" id="GGH79380.1"/>
    </source>
</evidence>
<feature type="chain" id="PRO_5037011832" description="SGNH hydrolase-type esterase domain-containing protein" evidence="1">
    <location>
        <begin position="22"/>
        <end position="401"/>
    </location>
</feature>
<reference evidence="3" key="2">
    <citation type="submission" date="2020-09" db="EMBL/GenBank/DDBJ databases">
        <authorList>
            <person name="Sun Q."/>
            <person name="Zhou Y."/>
        </authorList>
    </citation>
    <scope>NUCLEOTIDE SEQUENCE</scope>
    <source>
        <strain evidence="3">CGMCC 1.15290</strain>
    </source>
</reference>
<accession>A0A917MYF3</accession>
<dbReference type="SUPFAM" id="SSF52266">
    <property type="entry name" value="SGNH hydrolase"/>
    <property type="match status" value="1"/>
</dbReference>
<dbReference type="CDD" id="cd00229">
    <property type="entry name" value="SGNH_hydrolase"/>
    <property type="match status" value="1"/>
</dbReference>
<dbReference type="PANTHER" id="PTHR34407:SF1">
    <property type="entry name" value="SGNH HYDROLASE-TYPE ESTERASE DOMAIN-CONTAINING PROTEIN"/>
    <property type="match status" value="1"/>
</dbReference>
<dbReference type="InterPro" id="IPR036514">
    <property type="entry name" value="SGNH_hydro_sf"/>
</dbReference>
<feature type="signal peptide" evidence="1">
    <location>
        <begin position="1"/>
        <end position="21"/>
    </location>
</feature>
<dbReference type="AlphaFoldDB" id="A0A917MYF3"/>
<dbReference type="Proteomes" id="UP000627292">
    <property type="component" value="Unassembled WGS sequence"/>
</dbReference>
<dbReference type="Pfam" id="PF13472">
    <property type="entry name" value="Lipase_GDSL_2"/>
    <property type="match status" value="1"/>
</dbReference>
<keyword evidence="4" id="KW-1185">Reference proteome</keyword>
<feature type="domain" description="SGNH hydrolase-type esterase" evidence="2">
    <location>
        <begin position="57"/>
        <end position="225"/>
    </location>
</feature>